<dbReference type="AlphaFoldDB" id="A0A7R9YQE6"/>
<feature type="domain" description="Kinesin motor" evidence="8">
    <location>
        <begin position="7"/>
        <end position="346"/>
    </location>
</feature>
<dbReference type="Gene3D" id="3.40.850.10">
    <property type="entry name" value="Kinesin motor domain"/>
    <property type="match status" value="1"/>
</dbReference>
<dbReference type="InterPro" id="IPR056524">
    <property type="entry name" value="KIF6/9_C"/>
</dbReference>
<keyword evidence="3 4" id="KW-0505">Motor protein</keyword>
<evidence type="ECO:0000256" key="1">
    <source>
        <dbReference type="ARBA" id="ARBA00022741"/>
    </source>
</evidence>
<feature type="compositionally biased region" description="Polar residues" evidence="7">
    <location>
        <begin position="708"/>
        <end position="722"/>
    </location>
</feature>
<dbReference type="GO" id="GO:0003777">
    <property type="term" value="F:microtubule motor activity"/>
    <property type="evidence" value="ECO:0007669"/>
    <property type="project" value="InterPro"/>
</dbReference>
<dbReference type="PROSITE" id="PS50067">
    <property type="entry name" value="KINESIN_MOTOR_2"/>
    <property type="match status" value="1"/>
</dbReference>
<evidence type="ECO:0000256" key="7">
    <source>
        <dbReference type="SAM" id="MobiDB-lite"/>
    </source>
</evidence>
<dbReference type="PANTHER" id="PTHR47968:SF67">
    <property type="entry name" value="KINESIN MOTOR DOMAIN-CONTAINING PROTEIN"/>
    <property type="match status" value="1"/>
</dbReference>
<feature type="region of interest" description="Disordered" evidence="7">
    <location>
        <begin position="488"/>
        <end position="542"/>
    </location>
</feature>
<sequence length="815" mass="89684">MSGTNSNIDIFLRVRPVKRPSERLCVDTEENRVEFKTPRDSTQGYVNNQRENYEFRFNGILTAEAKQDEVFERVARPVLSGAMEGYNGTIFAYGQTASGKTFTMTGGPERYVDRGIIPRTISAMFSEIAKRSEYQYAVRVSYLEIYNEKGYDLLDPEREVKALEDLTRVYVGEDDEGGVSYRNLRFHHVGSEEDALNQLFLGDTNRVIGTTLMNQSSSRSHCIFTIYIEARKNGEDVVRRSKLNLVDLAGSERVSKTGADGDTLMQAKYINVSLHFLEQVVIALQERAMGIPRPHVPYRNSMMTTALKDSLGGNCRTVMIATINSEQLQLDESISTCRFAVRIAMVSNKVVVNEEVDPTLIIRRLKQEVRDLKEEVRVLQGAEEQRGDLTPDEVARLKKQIEAYCADNEPDASLNLGGSMLFIRSAFNVFKAMVRAGPGTLALPGSGGKVAGDGGGAVSADQMDQIKKLKLQVQQRDNEINILVSMLQRRDGGTGRPSGPQLLQGAAGSPLARSSAATALPSPPGHQPGTASPAASGGGGAGAANADDLAALMNTDMLGDRNKAFELFRKSYRQNEVIEENKALLKQKYDAAKAVGQEVNDSKGRITELKTLIEQRRVQRIMAGEESADDPEEERCKDLIEEEKRRYKDAFGQLRDLKKEIEHLHMLLEQSRARLQRDFEQWMGMMARQREQRAAGGLGSPAPASPSHVQSPMRSSMQQSEGPPTRPRMAWAETSPATVATRPVLTDGMPQSPSLTAAAGVSPMAGSSAAPFSTASVDPQVLELARPYLTGNAAADEDIIKFYEAKAKLMAQMGR</sequence>
<dbReference type="SUPFAM" id="SSF52540">
    <property type="entry name" value="P-loop containing nucleoside triphosphate hydrolases"/>
    <property type="match status" value="1"/>
</dbReference>
<keyword evidence="5" id="KW-0493">Microtubule</keyword>
<feature type="coiled-coil region" evidence="6">
    <location>
        <begin position="640"/>
        <end position="674"/>
    </location>
</feature>
<proteinExistence type="inferred from homology"/>
<evidence type="ECO:0000256" key="4">
    <source>
        <dbReference type="PROSITE-ProRule" id="PRU00283"/>
    </source>
</evidence>
<dbReference type="GO" id="GO:0005874">
    <property type="term" value="C:microtubule"/>
    <property type="evidence" value="ECO:0007669"/>
    <property type="project" value="UniProtKB-KW"/>
</dbReference>
<evidence type="ECO:0000313" key="9">
    <source>
        <dbReference type="EMBL" id="CAD8280517.1"/>
    </source>
</evidence>
<comment type="similarity">
    <text evidence="4 5">Belongs to the TRAFAC class myosin-kinesin ATPase superfamily. Kinesin family.</text>
</comment>
<evidence type="ECO:0000256" key="6">
    <source>
        <dbReference type="SAM" id="Coils"/>
    </source>
</evidence>
<dbReference type="PRINTS" id="PR00380">
    <property type="entry name" value="KINESINHEAVY"/>
</dbReference>
<feature type="region of interest" description="Disordered" evidence="7">
    <location>
        <begin position="690"/>
        <end position="772"/>
    </location>
</feature>
<dbReference type="InterPro" id="IPR027417">
    <property type="entry name" value="P-loop_NTPase"/>
</dbReference>
<evidence type="ECO:0000256" key="5">
    <source>
        <dbReference type="RuleBase" id="RU000394"/>
    </source>
</evidence>
<name>A0A7R9YQE6_9CHLO</name>
<feature type="binding site" evidence="4">
    <location>
        <begin position="94"/>
        <end position="101"/>
    </location>
    <ligand>
        <name>ATP</name>
        <dbReference type="ChEBI" id="CHEBI:30616"/>
    </ligand>
</feature>
<dbReference type="InterPro" id="IPR036961">
    <property type="entry name" value="Kinesin_motor_dom_sf"/>
</dbReference>
<dbReference type="GO" id="GO:0007018">
    <property type="term" value="P:microtubule-based movement"/>
    <property type="evidence" value="ECO:0007669"/>
    <property type="project" value="InterPro"/>
</dbReference>
<keyword evidence="2 4" id="KW-0067">ATP-binding</keyword>
<evidence type="ECO:0000259" key="8">
    <source>
        <dbReference type="PROSITE" id="PS50067"/>
    </source>
</evidence>
<reference evidence="9" key="1">
    <citation type="submission" date="2021-01" db="EMBL/GenBank/DDBJ databases">
        <authorList>
            <person name="Corre E."/>
            <person name="Pelletier E."/>
            <person name="Niang G."/>
            <person name="Scheremetjew M."/>
            <person name="Finn R."/>
            <person name="Kale V."/>
            <person name="Holt S."/>
            <person name="Cochrane G."/>
            <person name="Meng A."/>
            <person name="Brown T."/>
            <person name="Cohen L."/>
        </authorList>
    </citation>
    <scope>NUCLEOTIDE SEQUENCE</scope>
    <source>
        <strain evidence="9">CCMP219</strain>
    </source>
</reference>
<dbReference type="Pfam" id="PF00225">
    <property type="entry name" value="Kinesin"/>
    <property type="match status" value="1"/>
</dbReference>
<evidence type="ECO:0000256" key="2">
    <source>
        <dbReference type="ARBA" id="ARBA00022840"/>
    </source>
</evidence>
<accession>A0A7R9YQE6</accession>
<evidence type="ECO:0000256" key="3">
    <source>
        <dbReference type="ARBA" id="ARBA00023175"/>
    </source>
</evidence>
<dbReference type="GO" id="GO:0008017">
    <property type="term" value="F:microtubule binding"/>
    <property type="evidence" value="ECO:0007669"/>
    <property type="project" value="InterPro"/>
</dbReference>
<protein>
    <recommendedName>
        <fullName evidence="5">Kinesin-like protein</fullName>
    </recommendedName>
</protein>
<dbReference type="PANTHER" id="PTHR47968">
    <property type="entry name" value="CENTROMERE PROTEIN E"/>
    <property type="match status" value="1"/>
</dbReference>
<organism evidence="9">
    <name type="scientific">Chlamydomonas euryale</name>
    <dbReference type="NCBI Taxonomy" id="1486919"/>
    <lineage>
        <taxon>Eukaryota</taxon>
        <taxon>Viridiplantae</taxon>
        <taxon>Chlorophyta</taxon>
        <taxon>core chlorophytes</taxon>
        <taxon>Chlorophyceae</taxon>
        <taxon>CS clade</taxon>
        <taxon>Chlamydomonadales</taxon>
        <taxon>Chlamydomonadaceae</taxon>
        <taxon>Chlamydomonas</taxon>
    </lineage>
</organism>
<dbReference type="InterPro" id="IPR001752">
    <property type="entry name" value="Kinesin_motor_dom"/>
</dbReference>
<keyword evidence="1 4" id="KW-0547">Nucleotide-binding</keyword>
<keyword evidence="6" id="KW-0175">Coiled coil</keyword>
<dbReference type="PROSITE" id="PS00411">
    <property type="entry name" value="KINESIN_MOTOR_1"/>
    <property type="match status" value="1"/>
</dbReference>
<dbReference type="EMBL" id="HBEC01001178">
    <property type="protein sequence ID" value="CAD8280517.1"/>
    <property type="molecule type" value="Transcribed_RNA"/>
</dbReference>
<dbReference type="InterPro" id="IPR019821">
    <property type="entry name" value="Kinesin_motor_CS"/>
</dbReference>
<dbReference type="Pfam" id="PF23735">
    <property type="entry name" value="KIF9"/>
    <property type="match status" value="1"/>
</dbReference>
<dbReference type="SMART" id="SM00129">
    <property type="entry name" value="KISc"/>
    <property type="match status" value="1"/>
</dbReference>
<gene>
    <name evidence="9" type="ORF">CEUR00632_LOCUS552</name>
</gene>
<dbReference type="GO" id="GO:0005524">
    <property type="term" value="F:ATP binding"/>
    <property type="evidence" value="ECO:0007669"/>
    <property type="project" value="UniProtKB-UniRule"/>
</dbReference>
<dbReference type="InterPro" id="IPR027640">
    <property type="entry name" value="Kinesin-like_fam"/>
</dbReference>